<evidence type="ECO:0000259" key="2">
    <source>
        <dbReference type="PROSITE" id="PS50043"/>
    </source>
</evidence>
<dbReference type="Pfam" id="PF00196">
    <property type="entry name" value="GerE"/>
    <property type="match status" value="1"/>
</dbReference>
<organism evidence="3">
    <name type="scientific">uncultured Thermomicrobiales bacterium</name>
    <dbReference type="NCBI Taxonomy" id="1645740"/>
    <lineage>
        <taxon>Bacteria</taxon>
        <taxon>Pseudomonadati</taxon>
        <taxon>Thermomicrobiota</taxon>
        <taxon>Thermomicrobia</taxon>
        <taxon>Thermomicrobiales</taxon>
        <taxon>environmental samples</taxon>
    </lineage>
</organism>
<dbReference type="Gene3D" id="1.25.40.10">
    <property type="entry name" value="Tetratricopeptide repeat domain"/>
    <property type="match status" value="1"/>
</dbReference>
<dbReference type="AlphaFoldDB" id="A0A6J4V2V9"/>
<dbReference type="InterPro" id="IPR016032">
    <property type="entry name" value="Sig_transdc_resp-reg_C-effctor"/>
</dbReference>
<dbReference type="PRINTS" id="PR00364">
    <property type="entry name" value="DISEASERSIST"/>
</dbReference>
<proteinExistence type="predicted"/>
<dbReference type="GO" id="GO:0016887">
    <property type="term" value="F:ATP hydrolysis activity"/>
    <property type="evidence" value="ECO:0007669"/>
    <property type="project" value="InterPro"/>
</dbReference>
<feature type="compositionally biased region" description="Low complexity" evidence="1">
    <location>
        <begin position="729"/>
        <end position="740"/>
    </location>
</feature>
<dbReference type="PANTHER" id="PTHR47691:SF3">
    <property type="entry name" value="HTH-TYPE TRANSCRIPTIONAL REGULATOR RV0890C-RELATED"/>
    <property type="match status" value="1"/>
</dbReference>
<dbReference type="GO" id="GO:0006355">
    <property type="term" value="P:regulation of DNA-templated transcription"/>
    <property type="evidence" value="ECO:0007669"/>
    <property type="project" value="InterPro"/>
</dbReference>
<reference evidence="3" key="1">
    <citation type="submission" date="2020-02" db="EMBL/GenBank/DDBJ databases">
        <authorList>
            <person name="Meier V. D."/>
        </authorList>
    </citation>
    <scope>NUCLEOTIDE SEQUENCE</scope>
    <source>
        <strain evidence="3">AVDCRST_MAG73</strain>
    </source>
</reference>
<evidence type="ECO:0000256" key="1">
    <source>
        <dbReference type="SAM" id="MobiDB-lite"/>
    </source>
</evidence>
<dbReference type="InterPro" id="IPR011990">
    <property type="entry name" value="TPR-like_helical_dom_sf"/>
</dbReference>
<dbReference type="GO" id="GO:0003677">
    <property type="term" value="F:DNA binding"/>
    <property type="evidence" value="ECO:0007669"/>
    <property type="project" value="InterPro"/>
</dbReference>
<feature type="domain" description="HTH luxR-type" evidence="2">
    <location>
        <begin position="744"/>
        <end position="809"/>
    </location>
</feature>
<dbReference type="SUPFAM" id="SSF46894">
    <property type="entry name" value="C-terminal effector domain of the bipartite response regulators"/>
    <property type="match status" value="1"/>
</dbReference>
<feature type="compositionally biased region" description="Pro residues" evidence="1">
    <location>
        <begin position="1"/>
        <end position="17"/>
    </location>
</feature>
<dbReference type="PRINTS" id="PR00038">
    <property type="entry name" value="HTHLUXR"/>
</dbReference>
<gene>
    <name evidence="3" type="ORF">AVDCRST_MAG73-4175</name>
</gene>
<feature type="region of interest" description="Disordered" evidence="1">
    <location>
        <begin position="729"/>
        <end position="750"/>
    </location>
</feature>
<dbReference type="Gene3D" id="3.40.50.300">
    <property type="entry name" value="P-loop containing nucleotide triphosphate hydrolases"/>
    <property type="match status" value="1"/>
</dbReference>
<dbReference type="EMBL" id="CADCWE010000270">
    <property type="protein sequence ID" value="CAA9566453.1"/>
    <property type="molecule type" value="Genomic_DNA"/>
</dbReference>
<dbReference type="SUPFAM" id="SSF48452">
    <property type="entry name" value="TPR-like"/>
    <property type="match status" value="1"/>
</dbReference>
<dbReference type="SMART" id="SM00421">
    <property type="entry name" value="HTH_LUXR"/>
    <property type="match status" value="1"/>
</dbReference>
<dbReference type="InterPro" id="IPR000792">
    <property type="entry name" value="Tscrpt_reg_LuxR_C"/>
</dbReference>
<dbReference type="Gene3D" id="1.10.10.10">
    <property type="entry name" value="Winged helix-like DNA-binding domain superfamily/Winged helix DNA-binding domain"/>
    <property type="match status" value="1"/>
</dbReference>
<dbReference type="CDD" id="cd06170">
    <property type="entry name" value="LuxR_C_like"/>
    <property type="match status" value="1"/>
</dbReference>
<dbReference type="PROSITE" id="PS50043">
    <property type="entry name" value="HTH_LUXR_2"/>
    <property type="match status" value="1"/>
</dbReference>
<dbReference type="InterPro" id="IPR049945">
    <property type="entry name" value="AAA_22"/>
</dbReference>
<feature type="region of interest" description="Disordered" evidence="1">
    <location>
        <begin position="1"/>
        <end position="35"/>
    </location>
</feature>
<protein>
    <recommendedName>
        <fullName evidence="2">HTH luxR-type domain-containing protein</fullName>
    </recommendedName>
</protein>
<dbReference type="Pfam" id="PF13401">
    <property type="entry name" value="AAA_22"/>
    <property type="match status" value="1"/>
</dbReference>
<dbReference type="InterPro" id="IPR036388">
    <property type="entry name" value="WH-like_DNA-bd_sf"/>
</dbReference>
<dbReference type="SUPFAM" id="SSF52540">
    <property type="entry name" value="P-loop containing nucleoside triphosphate hydrolases"/>
    <property type="match status" value="1"/>
</dbReference>
<dbReference type="PANTHER" id="PTHR47691">
    <property type="entry name" value="REGULATOR-RELATED"/>
    <property type="match status" value="1"/>
</dbReference>
<name>A0A6J4V2V9_9BACT</name>
<accession>A0A6J4V2V9</accession>
<dbReference type="InterPro" id="IPR027417">
    <property type="entry name" value="P-loop_NTPase"/>
</dbReference>
<evidence type="ECO:0000313" key="3">
    <source>
        <dbReference type="EMBL" id="CAA9566453.1"/>
    </source>
</evidence>
<sequence>MADPVPADPAAPPPVPLAPLRGGVNPAPLPTPPTSFFGREGDIAAVAERLRGDRVRLLTLTGPGGVGKTRLALRVAETSAADFADGAAFVPLAALAGPDLVGAALARGLGVREGGDRATAERLGAALRDRHLLLVLDNFEHVVLAAPLVADLLAACPRLTVLVTSRVPLRLAGEHRYPVPPLRLPDPDGDDPVADPDQAASVRLFAARARAVDPGFAMDEANAGIVAEICRRLDGLPLAIELAAARVAVLPPRALLARLDRRLPLLSDGPRDAPARQRGMREAIAWSHDLLSPEEQDLFRRLAVFAGGFTLDAAERIVGPEVCGPPSGERTPSGVARPSVLDTIASLVASSLVRPEESPDQAEPRFRMLETIREFALERLAASGEDDAVRRAHAAWCLALARRTEPDWYGAGFAACLSRWTAEQANLRAALAWLERAGPAEDGLALATALVFFWYYHGPVDEGRGWLARFLAASDPAPTPTRAKALEWSANLAVKQGDDDRAAILATEAVAVARASGDRWILAFALCTAGRSVRQLHRDADTGPLFAEALEIFRELGQDEFAAVPLLNLGLLAADAGDAARADALCGEALALRLRAGNEAGAAIVRHALGDLARARGDGPGAAARYRENLEVYRRLGDQTGIADALAGLALAAAIGADASPEGVVRLLAAAERLRTEVGGGVHRGLRADHQALLAASRQAMGEAAYAAAWNAGQRLPLAQAIAEATLPGTAPAPAASGPAQSPPPAAANGLTPRELEVLRLVADGHSDRQIAAALFVSHATARTHVARILTKLGVASRTAAAAVAHRRGLA</sequence>